<dbReference type="Gene3D" id="3.40.1400.10">
    <property type="entry name" value="Sugar-phosphate isomerase, RpiB/LacA/LacB"/>
    <property type="match status" value="1"/>
</dbReference>
<dbReference type="EMBL" id="MFES01000027">
    <property type="protein sequence ID" value="OGE85089.1"/>
    <property type="molecule type" value="Genomic_DNA"/>
</dbReference>
<protein>
    <recommendedName>
        <fullName evidence="4">Ribose-5-phosphate isomerase</fullName>
    </recommendedName>
</protein>
<comment type="caution">
    <text evidence="2">The sequence shown here is derived from an EMBL/GenBank/DDBJ whole genome shotgun (WGS) entry which is preliminary data.</text>
</comment>
<dbReference type="InterPro" id="IPR036569">
    <property type="entry name" value="RpiB_LacA_LacB_sf"/>
</dbReference>
<dbReference type="STRING" id="1817832.A3J48_02855"/>
<organism evidence="2 3">
    <name type="scientific">Candidatus Doudnabacteria bacterium RIFCSPHIGHO2_02_FULL_46_11</name>
    <dbReference type="NCBI Taxonomy" id="1817832"/>
    <lineage>
        <taxon>Bacteria</taxon>
        <taxon>Candidatus Doudnaibacteriota</taxon>
    </lineage>
</organism>
<dbReference type="NCBIfam" id="NF004051">
    <property type="entry name" value="PRK05571.1"/>
    <property type="match status" value="1"/>
</dbReference>
<dbReference type="PANTHER" id="PTHR30345">
    <property type="entry name" value="RIBOSE-5-PHOSPHATE ISOMERASE B"/>
    <property type="match status" value="1"/>
</dbReference>
<dbReference type="InterPro" id="IPR003500">
    <property type="entry name" value="RpiB_LacA_LacB"/>
</dbReference>
<comment type="similarity">
    <text evidence="1">Belongs to the LacAB/RpiB family.</text>
</comment>
<dbReference type="Pfam" id="PF02502">
    <property type="entry name" value="LacAB_rpiB"/>
    <property type="match status" value="1"/>
</dbReference>
<sequence length="152" mass="16905">MNIYLAADHGGFKLKEHLENILSSENHEIVDLGPATTDPIDDYPDFAFSVAQAVANEKDSLGLLLCRSGQGVCVVANKIAGVRAAVAWNEEVARAGRRDDHINVLCLPSDYVSQKEAEKIVQAWLNAKPGQDERYMRRLEKIKAIEEHSKNY</sequence>
<dbReference type="GO" id="GO:0009052">
    <property type="term" value="P:pentose-phosphate shunt, non-oxidative branch"/>
    <property type="evidence" value="ECO:0007669"/>
    <property type="project" value="TreeGrafter"/>
</dbReference>
<evidence type="ECO:0000256" key="1">
    <source>
        <dbReference type="ARBA" id="ARBA00008754"/>
    </source>
</evidence>
<dbReference type="GO" id="GO:0004751">
    <property type="term" value="F:ribose-5-phosphate isomerase activity"/>
    <property type="evidence" value="ECO:0007669"/>
    <property type="project" value="TreeGrafter"/>
</dbReference>
<evidence type="ECO:0000313" key="2">
    <source>
        <dbReference type="EMBL" id="OGE85089.1"/>
    </source>
</evidence>
<dbReference type="PANTHER" id="PTHR30345:SF0">
    <property type="entry name" value="DNA DAMAGE-REPAIR_TOLERATION PROTEIN DRT102"/>
    <property type="match status" value="1"/>
</dbReference>
<name>A0A1F5P5D1_9BACT</name>
<evidence type="ECO:0008006" key="4">
    <source>
        <dbReference type="Google" id="ProtNLM"/>
    </source>
</evidence>
<dbReference type="GO" id="GO:0019316">
    <property type="term" value="P:D-allose catabolic process"/>
    <property type="evidence" value="ECO:0007669"/>
    <property type="project" value="TreeGrafter"/>
</dbReference>
<reference evidence="2 3" key="1">
    <citation type="journal article" date="2016" name="Nat. Commun.">
        <title>Thousands of microbial genomes shed light on interconnected biogeochemical processes in an aquifer system.</title>
        <authorList>
            <person name="Anantharaman K."/>
            <person name="Brown C.T."/>
            <person name="Hug L.A."/>
            <person name="Sharon I."/>
            <person name="Castelle C.J."/>
            <person name="Probst A.J."/>
            <person name="Thomas B.C."/>
            <person name="Singh A."/>
            <person name="Wilkins M.J."/>
            <person name="Karaoz U."/>
            <person name="Brodie E.L."/>
            <person name="Williams K.H."/>
            <person name="Hubbard S.S."/>
            <person name="Banfield J.F."/>
        </authorList>
    </citation>
    <scope>NUCLEOTIDE SEQUENCE [LARGE SCALE GENOMIC DNA]</scope>
</reference>
<accession>A0A1F5P5D1</accession>
<dbReference type="NCBIfam" id="TIGR00689">
    <property type="entry name" value="rpiB_lacA_lacB"/>
    <property type="match status" value="1"/>
</dbReference>
<dbReference type="SUPFAM" id="SSF89623">
    <property type="entry name" value="Ribose/Galactose isomerase RpiB/AlsB"/>
    <property type="match status" value="1"/>
</dbReference>
<evidence type="ECO:0000313" key="3">
    <source>
        <dbReference type="Proteomes" id="UP000176786"/>
    </source>
</evidence>
<proteinExistence type="inferred from homology"/>
<dbReference type="Proteomes" id="UP000176786">
    <property type="component" value="Unassembled WGS sequence"/>
</dbReference>
<dbReference type="PIRSF" id="PIRSF005384">
    <property type="entry name" value="RpiB_LacA_B"/>
    <property type="match status" value="1"/>
</dbReference>
<gene>
    <name evidence="2" type="ORF">A3J48_02855</name>
</gene>
<dbReference type="AlphaFoldDB" id="A0A1F5P5D1"/>